<proteinExistence type="predicted"/>
<organism evidence="3">
    <name type="scientific">Pyrodinium bahamense</name>
    <dbReference type="NCBI Taxonomy" id="73915"/>
    <lineage>
        <taxon>Eukaryota</taxon>
        <taxon>Sar</taxon>
        <taxon>Alveolata</taxon>
        <taxon>Dinophyceae</taxon>
        <taxon>Gonyaulacales</taxon>
        <taxon>Pyrocystaceae</taxon>
        <taxon>Pyrodinium</taxon>
    </lineage>
</organism>
<feature type="transmembrane region" description="Helical" evidence="1">
    <location>
        <begin position="29"/>
        <end position="50"/>
    </location>
</feature>
<keyword evidence="1" id="KW-0812">Transmembrane</keyword>
<keyword evidence="1" id="KW-0472">Membrane</keyword>
<dbReference type="GO" id="GO:0033299">
    <property type="term" value="P:secretion of lysosomal enzymes"/>
    <property type="evidence" value="ECO:0007669"/>
    <property type="project" value="TreeGrafter"/>
</dbReference>
<dbReference type="Pfam" id="PF09992">
    <property type="entry name" value="NAGPA"/>
    <property type="match status" value="1"/>
</dbReference>
<dbReference type="InterPro" id="IPR018711">
    <property type="entry name" value="NAGPA"/>
</dbReference>
<name>A0A7S0A5Y7_9DINO</name>
<evidence type="ECO:0000259" key="2">
    <source>
        <dbReference type="Pfam" id="PF09992"/>
    </source>
</evidence>
<sequence>MPVQPFISLADANARVVGAAPARCRLPRVAGLVALPALLAIAAFCAVRAYSRGGITGGNRRARPTLAEQAYQQSSDAGDNFVEQTMAPLPGIVDLQMTVQMLGMERNGSHVLGHLVKVDNPVGRVSVALPPGGCGTREKTTITAQKHSPRCRLAVNAGYFNVTDGACIGNLVSDGVVIQTVPLAQSNVNFGIRDGKFVIGYFTPEELQGFEQVVSGVTWLVRDGKSYVQQGWREANTTVQTSGDKYATNLASRTAVGVDKDGRLIILQIDGSIAVGHLKRGLNMFQLADLLIENGAVHAINLDGGGSSAMARDGVLINYPSDMRPPSCDASGKHQCERPVSTILCVHELPEVEERPVGQTSDSSGLLAGVALLVFAAGCASAFGLIVLFPNLVLGAKSREMARQISRESAISESAVSGTSGA</sequence>
<gene>
    <name evidence="3" type="ORF">PBAH0796_LOCUS9243</name>
</gene>
<dbReference type="EMBL" id="HBEG01015200">
    <property type="protein sequence ID" value="CAD8353876.1"/>
    <property type="molecule type" value="Transcribed_RNA"/>
</dbReference>
<evidence type="ECO:0000256" key="1">
    <source>
        <dbReference type="SAM" id="Phobius"/>
    </source>
</evidence>
<dbReference type="AlphaFoldDB" id="A0A7S0A5Y7"/>
<reference evidence="3" key="1">
    <citation type="submission" date="2021-01" db="EMBL/GenBank/DDBJ databases">
        <authorList>
            <person name="Corre E."/>
            <person name="Pelletier E."/>
            <person name="Niang G."/>
            <person name="Scheremetjew M."/>
            <person name="Finn R."/>
            <person name="Kale V."/>
            <person name="Holt S."/>
            <person name="Cochrane G."/>
            <person name="Meng A."/>
            <person name="Brown T."/>
            <person name="Cohen L."/>
        </authorList>
    </citation>
    <scope>NUCLEOTIDE SEQUENCE</scope>
    <source>
        <strain evidence="3">Pbaha01</strain>
    </source>
</reference>
<feature type="transmembrane region" description="Helical" evidence="1">
    <location>
        <begin position="366"/>
        <end position="394"/>
    </location>
</feature>
<dbReference type="PANTHER" id="PTHR40446">
    <property type="entry name" value="N-ACETYLGLUCOSAMINE-1-PHOSPHODIESTER ALPHA-N-ACETYLGLUCOSAMINIDASE"/>
    <property type="match status" value="1"/>
</dbReference>
<feature type="domain" description="Phosphodiester glycosidase" evidence="2">
    <location>
        <begin position="151"/>
        <end position="346"/>
    </location>
</feature>
<accession>A0A7S0A5Y7</accession>
<evidence type="ECO:0000313" key="3">
    <source>
        <dbReference type="EMBL" id="CAD8353876.1"/>
    </source>
</evidence>
<keyword evidence="1" id="KW-1133">Transmembrane helix</keyword>
<protein>
    <recommendedName>
        <fullName evidence="2">Phosphodiester glycosidase domain-containing protein</fullName>
    </recommendedName>
</protein>
<dbReference type="PANTHER" id="PTHR40446:SF2">
    <property type="entry name" value="N-ACETYLGLUCOSAMINE-1-PHOSPHODIESTER ALPHA-N-ACETYLGLUCOSAMINIDASE"/>
    <property type="match status" value="1"/>
</dbReference>